<name>A0A1C7MH46_GRIFR</name>
<gene>
    <name evidence="3" type="ORF">A0H81_05761</name>
</gene>
<proteinExistence type="predicted"/>
<dbReference type="InterPro" id="IPR050523">
    <property type="entry name" value="AKR_Detox_Biosynth"/>
</dbReference>
<dbReference type="STRING" id="5627.A0A1C7MH46"/>
<dbReference type="Gene3D" id="3.20.20.100">
    <property type="entry name" value="NADP-dependent oxidoreductase domain"/>
    <property type="match status" value="1"/>
</dbReference>
<keyword evidence="1" id="KW-0521">NADP</keyword>
<keyword evidence="4" id="KW-1185">Reference proteome</keyword>
<dbReference type="OMA" id="GGWHIAT"/>
<reference evidence="3 4" key="1">
    <citation type="submission" date="2016-03" db="EMBL/GenBank/DDBJ databases">
        <title>Whole genome sequencing of Grifola frondosa 9006-11.</title>
        <authorList>
            <person name="Min B."/>
            <person name="Park H."/>
            <person name="Kim J.-G."/>
            <person name="Cho H."/>
            <person name="Oh Y.-L."/>
            <person name="Kong W.-S."/>
            <person name="Choi I.-G."/>
        </authorList>
    </citation>
    <scope>NUCLEOTIDE SEQUENCE [LARGE SCALE GENOMIC DNA]</scope>
    <source>
        <strain evidence="3 4">9006-11</strain>
    </source>
</reference>
<dbReference type="OrthoDB" id="1720422at2759"/>
<comment type="caution">
    <text evidence="3">The sequence shown here is derived from an EMBL/GenBank/DDBJ whole genome shotgun (WGS) entry which is preliminary data.</text>
</comment>
<dbReference type="InterPro" id="IPR036812">
    <property type="entry name" value="NAD(P)_OxRdtase_dom_sf"/>
</dbReference>
<protein>
    <recommendedName>
        <fullName evidence="2">NADP-dependent oxidoreductase domain-containing protein</fullName>
    </recommendedName>
</protein>
<evidence type="ECO:0000313" key="4">
    <source>
        <dbReference type="Proteomes" id="UP000092993"/>
    </source>
</evidence>
<sequence>MAPPQAEYRQLGKSGLRVSVPILGGMSFGNSKWLDWVLEEDKALPILKAAWDAGVNTIDTANMYSNGESERIIGKFVKQYNIPRRNLVILTKGRFLVAEDDPSLVTSYFRPELAGTRDYVNQGGLSRTAIFNQVDASLARLEMDYIDLFQVHAFDPDTPFEETMKALHDLVVAGKVRYIGASNLRAWQFIEMNNVAARNGWTQFISMQVEHSLLYRPEELEMFAYCDFKGIGILAYSPLMNGHLARPLGANTTRVKFEGSTVFNKRIRTCTRVVLDEDLERYRRHEFIWEDP</sequence>
<evidence type="ECO:0000259" key="2">
    <source>
        <dbReference type="Pfam" id="PF00248"/>
    </source>
</evidence>
<dbReference type="Pfam" id="PF00248">
    <property type="entry name" value="Aldo_ket_red"/>
    <property type="match status" value="1"/>
</dbReference>
<dbReference type="PANTHER" id="PTHR43364">
    <property type="entry name" value="NADH-SPECIFIC METHYLGLYOXAL REDUCTASE-RELATED"/>
    <property type="match status" value="1"/>
</dbReference>
<dbReference type="SUPFAM" id="SSF51430">
    <property type="entry name" value="NAD(P)-linked oxidoreductase"/>
    <property type="match status" value="1"/>
</dbReference>
<accession>A0A1C7MH46</accession>
<dbReference type="EMBL" id="LUGG01000005">
    <property type="protein sequence ID" value="OBZ74334.1"/>
    <property type="molecule type" value="Genomic_DNA"/>
</dbReference>
<feature type="domain" description="NADP-dependent oxidoreductase" evidence="2">
    <location>
        <begin position="22"/>
        <end position="245"/>
    </location>
</feature>
<dbReference type="PANTHER" id="PTHR43364:SF9">
    <property type="entry name" value="OXIDOREDUCTASE"/>
    <property type="match status" value="1"/>
</dbReference>
<evidence type="ECO:0000313" key="3">
    <source>
        <dbReference type="EMBL" id="OBZ74334.1"/>
    </source>
</evidence>
<organism evidence="3 4">
    <name type="scientific">Grifola frondosa</name>
    <name type="common">Maitake</name>
    <name type="synonym">Polyporus frondosus</name>
    <dbReference type="NCBI Taxonomy" id="5627"/>
    <lineage>
        <taxon>Eukaryota</taxon>
        <taxon>Fungi</taxon>
        <taxon>Dikarya</taxon>
        <taxon>Basidiomycota</taxon>
        <taxon>Agaricomycotina</taxon>
        <taxon>Agaricomycetes</taxon>
        <taxon>Polyporales</taxon>
        <taxon>Grifolaceae</taxon>
        <taxon>Grifola</taxon>
    </lineage>
</organism>
<dbReference type="InterPro" id="IPR023210">
    <property type="entry name" value="NADP_OxRdtase_dom"/>
</dbReference>
<dbReference type="AlphaFoldDB" id="A0A1C7MH46"/>
<evidence type="ECO:0000256" key="1">
    <source>
        <dbReference type="ARBA" id="ARBA00022857"/>
    </source>
</evidence>
<dbReference type="Proteomes" id="UP000092993">
    <property type="component" value="Unassembled WGS sequence"/>
</dbReference>